<dbReference type="SUPFAM" id="SSF54593">
    <property type="entry name" value="Glyoxalase/Bleomycin resistance protein/Dihydroxybiphenyl dioxygenase"/>
    <property type="match status" value="1"/>
</dbReference>
<dbReference type="CDD" id="cd06587">
    <property type="entry name" value="VOC"/>
    <property type="match status" value="1"/>
</dbReference>
<dbReference type="Pfam" id="PF18029">
    <property type="entry name" value="Glyoxalase_6"/>
    <property type="match status" value="1"/>
</dbReference>
<organism evidence="3 4">
    <name type="scientific">Streptomyces misionensis</name>
    <dbReference type="NCBI Taxonomy" id="67331"/>
    <lineage>
        <taxon>Bacteria</taxon>
        <taxon>Bacillati</taxon>
        <taxon>Actinomycetota</taxon>
        <taxon>Actinomycetes</taxon>
        <taxon>Kitasatosporales</taxon>
        <taxon>Streptomycetaceae</taxon>
        <taxon>Streptomyces</taxon>
    </lineage>
</organism>
<evidence type="ECO:0000313" key="3">
    <source>
        <dbReference type="EMBL" id="SEC35003.1"/>
    </source>
</evidence>
<evidence type="ECO:0000313" key="4">
    <source>
        <dbReference type="Proteomes" id="UP000182375"/>
    </source>
</evidence>
<dbReference type="EMBL" id="FNTD01000004">
    <property type="protein sequence ID" value="SEC35003.1"/>
    <property type="molecule type" value="Genomic_DNA"/>
</dbReference>
<evidence type="ECO:0000259" key="2">
    <source>
        <dbReference type="Pfam" id="PF18029"/>
    </source>
</evidence>
<dbReference type="STRING" id="67331.SAMN04490357_1784"/>
<dbReference type="Proteomes" id="UP000182375">
    <property type="component" value="Unassembled WGS sequence"/>
</dbReference>
<feature type="region of interest" description="Disordered" evidence="1">
    <location>
        <begin position="1"/>
        <end position="52"/>
    </location>
</feature>
<evidence type="ECO:0000256" key="1">
    <source>
        <dbReference type="SAM" id="MobiDB-lite"/>
    </source>
</evidence>
<feature type="region of interest" description="Disordered" evidence="1">
    <location>
        <begin position="181"/>
        <end position="202"/>
    </location>
</feature>
<dbReference type="PANTHER" id="PTHR35908:SF1">
    <property type="entry name" value="CONSERVED PROTEIN"/>
    <property type="match status" value="1"/>
</dbReference>
<dbReference type="AlphaFoldDB" id="A0A1H4RSX5"/>
<gene>
    <name evidence="3" type="ORF">SAMN04490357_1784</name>
</gene>
<feature type="domain" description="Glyoxalase-like" evidence="2">
    <location>
        <begin position="137"/>
        <end position="238"/>
    </location>
</feature>
<protein>
    <recommendedName>
        <fullName evidence="2">Glyoxalase-like domain-containing protein</fullName>
    </recommendedName>
</protein>
<dbReference type="InterPro" id="IPR029068">
    <property type="entry name" value="Glyas_Bleomycin-R_OHBP_Dase"/>
</dbReference>
<accession>A0A1H4RSX5</accession>
<sequence>MPPGPEPRPETGTAETGPAEPRTTRAPGAARSPGTERPEGGTPGLEAAHPRAAAPAEALVPVATVLVSMRTHRDHSIPSLICHVCLAYRSRCLNDISEPIACQGPFGSANELTRAERSGTPESIRGMTDSPLQINALIVDAADPERLAAFWSELLGRPVVGRTGPYVWLRRENGLGLGFQRTGEPKSAKNRMHFDVTSPDPAAEQQRVEALGGRRVEGYDDGGFLVMADPEGNEFCVIPDGPFELDDEGRADYLR</sequence>
<dbReference type="Gene3D" id="3.10.180.10">
    <property type="entry name" value="2,3-Dihydroxybiphenyl 1,2-Dioxygenase, domain 1"/>
    <property type="match status" value="1"/>
</dbReference>
<proteinExistence type="predicted"/>
<name>A0A1H4RSX5_9ACTN</name>
<reference evidence="3 4" key="1">
    <citation type="submission" date="2016-10" db="EMBL/GenBank/DDBJ databases">
        <authorList>
            <person name="de Groot N.N."/>
        </authorList>
    </citation>
    <scope>NUCLEOTIDE SEQUENCE [LARGE SCALE GENOMIC DNA]</scope>
    <source>
        <strain evidence="3 4">DSM 40306</strain>
    </source>
</reference>
<dbReference type="InterPro" id="IPR041581">
    <property type="entry name" value="Glyoxalase_6"/>
</dbReference>
<dbReference type="PANTHER" id="PTHR35908">
    <property type="entry name" value="HYPOTHETICAL FUSION PROTEIN"/>
    <property type="match status" value="1"/>
</dbReference>